<dbReference type="AlphaFoldDB" id="A0A376CMU3"/>
<evidence type="ECO:0000256" key="4">
    <source>
        <dbReference type="ARBA" id="ARBA00022692"/>
    </source>
</evidence>
<dbReference type="InterPro" id="IPR005115">
    <property type="entry name" value="Gly_transporter"/>
</dbReference>
<dbReference type="PANTHER" id="PTHR30506">
    <property type="entry name" value="INNER MEMBRANE PROTEIN"/>
    <property type="match status" value="1"/>
</dbReference>
<keyword evidence="10" id="KW-1185">Reference proteome</keyword>
<dbReference type="GO" id="GO:0005886">
    <property type="term" value="C:plasma membrane"/>
    <property type="evidence" value="ECO:0007669"/>
    <property type="project" value="UniProtKB-SubCell"/>
</dbReference>
<keyword evidence="3" id="KW-1003">Cell membrane</keyword>
<feature type="transmembrane region" description="Helical" evidence="7">
    <location>
        <begin position="155"/>
        <end position="172"/>
    </location>
</feature>
<feature type="transmembrane region" description="Helical" evidence="7">
    <location>
        <begin position="69"/>
        <end position="88"/>
    </location>
</feature>
<feature type="domain" description="Glycine transporter" evidence="8">
    <location>
        <begin position="12"/>
        <end position="83"/>
    </location>
</feature>
<reference evidence="9 10" key="1">
    <citation type="submission" date="2018-06" db="EMBL/GenBank/DDBJ databases">
        <authorList>
            <consortium name="Pathogen Informatics"/>
            <person name="Doyle S."/>
        </authorList>
    </citation>
    <scope>NUCLEOTIDE SEQUENCE [LARGE SCALE GENOMIC DNA]</scope>
    <source>
        <strain evidence="9 10">NCTC11862</strain>
    </source>
</reference>
<proteinExistence type="inferred from homology"/>
<keyword evidence="5 7" id="KW-1133">Transmembrane helix</keyword>
<feature type="domain" description="Glycine transporter" evidence="8">
    <location>
        <begin position="98"/>
        <end position="170"/>
    </location>
</feature>
<dbReference type="Proteomes" id="UP000254467">
    <property type="component" value="Unassembled WGS sequence"/>
</dbReference>
<protein>
    <submittedName>
        <fullName evidence="9">Predicted membrane protein</fullName>
    </submittedName>
</protein>
<evidence type="ECO:0000313" key="10">
    <source>
        <dbReference type="Proteomes" id="UP000254467"/>
    </source>
</evidence>
<evidence type="ECO:0000256" key="2">
    <source>
        <dbReference type="ARBA" id="ARBA00008193"/>
    </source>
</evidence>
<keyword evidence="6 7" id="KW-0472">Membrane</keyword>
<accession>A0A376CMU3</accession>
<dbReference type="STRING" id="35756.GCA_001044155_02009"/>
<evidence type="ECO:0000256" key="7">
    <source>
        <dbReference type="SAM" id="Phobius"/>
    </source>
</evidence>
<feature type="transmembrane region" description="Helical" evidence="7">
    <location>
        <begin position="95"/>
        <end position="116"/>
    </location>
</feature>
<feature type="transmembrane region" description="Helical" evidence="7">
    <location>
        <begin position="36"/>
        <end position="57"/>
    </location>
</feature>
<evidence type="ECO:0000256" key="3">
    <source>
        <dbReference type="ARBA" id="ARBA00022475"/>
    </source>
</evidence>
<organism evidence="9 10">
    <name type="scientific">Corynebacterium pilosum</name>
    <dbReference type="NCBI Taxonomy" id="35756"/>
    <lineage>
        <taxon>Bacteria</taxon>
        <taxon>Bacillati</taxon>
        <taxon>Actinomycetota</taxon>
        <taxon>Actinomycetes</taxon>
        <taxon>Mycobacteriales</taxon>
        <taxon>Corynebacteriaceae</taxon>
        <taxon>Corynebacterium</taxon>
    </lineage>
</organism>
<comment type="subcellular location">
    <subcellularLocation>
        <location evidence="1">Cell membrane</location>
        <topology evidence="1">Multi-pass membrane protein</topology>
    </subcellularLocation>
</comment>
<evidence type="ECO:0000256" key="5">
    <source>
        <dbReference type="ARBA" id="ARBA00022989"/>
    </source>
</evidence>
<feature type="transmembrane region" description="Helical" evidence="7">
    <location>
        <begin position="178"/>
        <end position="195"/>
    </location>
</feature>
<comment type="similarity">
    <text evidence="2">Belongs to the UPF0126 family.</text>
</comment>
<keyword evidence="4 7" id="KW-0812">Transmembrane</keyword>
<evidence type="ECO:0000313" key="9">
    <source>
        <dbReference type="EMBL" id="STC69744.1"/>
    </source>
</evidence>
<dbReference type="Pfam" id="PF03458">
    <property type="entry name" value="Gly_transporter"/>
    <property type="match status" value="2"/>
</dbReference>
<evidence type="ECO:0000256" key="1">
    <source>
        <dbReference type="ARBA" id="ARBA00004651"/>
    </source>
</evidence>
<sequence length="264" mass="29351">MWGYDTQDLLTILFVIGITAEAMTAAVSAGRMKMDLFGVITLGALTALGGGTIRDILLDAYPLTWVEQPLYLLVVIIASVMTVKISWLMHQLRKFFLVADAIGLAAFVVLGTQIALGLGHGFIIAAVAAVTTGVSGGIMRDVLSDRVPLVFRKELYASVAVMGTAVYMILLWFGVPEWLVAIITVIFVLAARLLSLKFNWGLPVYEYDDEKLAAVDPKHQLSTFLYTRARRVPGARRVYRQVRKIQDHRPSRRRRERDDEEPEG</sequence>
<feature type="transmembrane region" description="Helical" evidence="7">
    <location>
        <begin position="12"/>
        <end position="29"/>
    </location>
</feature>
<feature type="transmembrane region" description="Helical" evidence="7">
    <location>
        <begin position="122"/>
        <end position="143"/>
    </location>
</feature>
<evidence type="ECO:0000259" key="8">
    <source>
        <dbReference type="Pfam" id="PF03458"/>
    </source>
</evidence>
<gene>
    <name evidence="9" type="primary">yicG_2</name>
    <name evidence="9" type="ORF">NCTC11862_01543</name>
</gene>
<dbReference type="PANTHER" id="PTHR30506:SF3">
    <property type="entry name" value="UPF0126 INNER MEMBRANE PROTEIN YADS-RELATED"/>
    <property type="match status" value="1"/>
</dbReference>
<dbReference type="OrthoDB" id="9791874at2"/>
<name>A0A376CMU3_9CORY</name>
<dbReference type="RefSeq" id="WP_018582585.1">
    <property type="nucleotide sequence ID" value="NZ_UFXQ01000001.1"/>
</dbReference>
<evidence type="ECO:0000256" key="6">
    <source>
        <dbReference type="ARBA" id="ARBA00023136"/>
    </source>
</evidence>
<dbReference type="EMBL" id="UFXQ01000001">
    <property type="protein sequence ID" value="STC69744.1"/>
    <property type="molecule type" value="Genomic_DNA"/>
</dbReference>